<reference evidence="3" key="5">
    <citation type="submission" date="2015-06" db="UniProtKB">
        <authorList>
            <consortium name="EnsemblFungi"/>
        </authorList>
    </citation>
    <scope>IDENTIFICATION</scope>
    <source>
        <strain evidence="3">ATCC 64411</strain>
    </source>
</reference>
<feature type="compositionally biased region" description="Basic and acidic residues" evidence="1">
    <location>
        <begin position="229"/>
        <end position="241"/>
    </location>
</feature>
<feature type="compositionally biased region" description="Basic and acidic residues" evidence="1">
    <location>
        <begin position="104"/>
        <end position="113"/>
    </location>
</feature>
<reference evidence="2" key="3">
    <citation type="submission" date="2011-03" db="EMBL/GenBank/DDBJ databases">
        <title>Annotation of Magnaporthe poae ATCC 64411.</title>
        <authorList>
            <person name="Ma L.-J."/>
            <person name="Dead R."/>
            <person name="Young S.K."/>
            <person name="Zeng Q."/>
            <person name="Gargeya S."/>
            <person name="Fitzgerald M."/>
            <person name="Haas B."/>
            <person name="Abouelleil A."/>
            <person name="Alvarado L."/>
            <person name="Arachchi H.M."/>
            <person name="Berlin A."/>
            <person name="Brown A."/>
            <person name="Chapman S.B."/>
            <person name="Chen Z."/>
            <person name="Dunbar C."/>
            <person name="Freedman E."/>
            <person name="Gearin G."/>
            <person name="Gellesch M."/>
            <person name="Goldberg J."/>
            <person name="Griggs A."/>
            <person name="Gujja S."/>
            <person name="Heiman D."/>
            <person name="Howarth C."/>
            <person name="Larson L."/>
            <person name="Lui A."/>
            <person name="MacDonald P.J.P."/>
            <person name="Mehta T."/>
            <person name="Montmayeur A."/>
            <person name="Murphy C."/>
            <person name="Neiman D."/>
            <person name="Pearson M."/>
            <person name="Priest M."/>
            <person name="Roberts A."/>
            <person name="Saif S."/>
            <person name="Shea T."/>
            <person name="Shenoy N."/>
            <person name="Sisk P."/>
            <person name="Stolte C."/>
            <person name="Sykes S."/>
            <person name="Yandava C."/>
            <person name="Wortman J."/>
            <person name="Nusbaum C."/>
            <person name="Birren B."/>
        </authorList>
    </citation>
    <scope>NUCLEOTIDE SEQUENCE</scope>
    <source>
        <strain evidence="2">ATCC 64411</strain>
    </source>
</reference>
<sequence>MYIKEPSPTLILLQKGVSCAAHGRCKRGEAPVKLRARAPARSPKAPKKPKTPKKPSSDRPRFQDVGDCSTGLCGPRTGAPTEPSPEVKKLIWEAGDCTTGLCGRSDEAADKLRARAPAGNPKASKKPKTPKKPSPLPPRMGDCSTGLCGGRTGAPAEELSPELKQQLRKMRDCTTGLCQRGEPAAKLHARARKAPKTPKTPKKPKKPSPKLGFQDDMGDCSTGLCRNRPAPEPKTDCDTGLCRRGEVDAE</sequence>
<feature type="compositionally biased region" description="Basic and acidic residues" evidence="1">
    <location>
        <begin position="55"/>
        <end position="64"/>
    </location>
</feature>
<feature type="region of interest" description="Disordered" evidence="1">
    <location>
        <begin position="179"/>
        <end position="241"/>
    </location>
</feature>
<keyword evidence="4" id="KW-1185">Reference proteome</keyword>
<evidence type="ECO:0000313" key="2">
    <source>
        <dbReference type="EMBL" id="KLU84442.1"/>
    </source>
</evidence>
<accession>A0A0C4DU49</accession>
<dbReference type="Proteomes" id="UP000011715">
    <property type="component" value="Unassembled WGS sequence"/>
</dbReference>
<dbReference type="EMBL" id="GL876967">
    <property type="protein sequence ID" value="KLU84442.1"/>
    <property type="molecule type" value="Genomic_DNA"/>
</dbReference>
<organism evidence="3 4">
    <name type="scientific">Magnaporthiopsis poae (strain ATCC 64411 / 73-15)</name>
    <name type="common">Kentucky bluegrass fungus</name>
    <name type="synonym">Magnaporthe poae</name>
    <dbReference type="NCBI Taxonomy" id="644358"/>
    <lineage>
        <taxon>Eukaryota</taxon>
        <taxon>Fungi</taxon>
        <taxon>Dikarya</taxon>
        <taxon>Ascomycota</taxon>
        <taxon>Pezizomycotina</taxon>
        <taxon>Sordariomycetes</taxon>
        <taxon>Sordariomycetidae</taxon>
        <taxon>Magnaporthales</taxon>
        <taxon>Magnaporthaceae</taxon>
        <taxon>Magnaporthiopsis</taxon>
    </lineage>
</organism>
<dbReference type="VEuPathDB" id="FungiDB:MAPG_03484"/>
<evidence type="ECO:0000313" key="3">
    <source>
        <dbReference type="EnsemblFungi" id="MAPG_03484T0"/>
    </source>
</evidence>
<protein>
    <submittedName>
        <fullName evidence="2 3">Uncharacterized protein</fullName>
    </submittedName>
</protein>
<dbReference type="EnsemblFungi" id="MAPG_03484T0">
    <property type="protein sequence ID" value="MAPG_03484T0"/>
    <property type="gene ID" value="MAPG_03484"/>
</dbReference>
<gene>
    <name evidence="2" type="ORF">MAPG_03484</name>
</gene>
<feature type="region of interest" description="Disordered" evidence="1">
    <location>
        <begin position="28"/>
        <end position="167"/>
    </location>
</feature>
<feature type="compositionally biased region" description="Basic residues" evidence="1">
    <location>
        <begin position="187"/>
        <end position="208"/>
    </location>
</feature>
<reference evidence="3" key="4">
    <citation type="journal article" date="2015" name="G3 (Bethesda)">
        <title>Genome sequences of three phytopathogenic species of the Magnaporthaceae family of fungi.</title>
        <authorList>
            <person name="Okagaki L.H."/>
            <person name="Nunes C.C."/>
            <person name="Sailsbery J."/>
            <person name="Clay B."/>
            <person name="Brown D."/>
            <person name="John T."/>
            <person name="Oh Y."/>
            <person name="Young N."/>
            <person name="Fitzgerald M."/>
            <person name="Haas B.J."/>
            <person name="Zeng Q."/>
            <person name="Young S."/>
            <person name="Adiconis X."/>
            <person name="Fan L."/>
            <person name="Levin J.Z."/>
            <person name="Mitchell T.K."/>
            <person name="Okubara P.A."/>
            <person name="Farman M.L."/>
            <person name="Kohn L.M."/>
            <person name="Birren B."/>
            <person name="Ma L.-J."/>
            <person name="Dean R.A."/>
        </authorList>
    </citation>
    <scope>NUCLEOTIDE SEQUENCE</scope>
    <source>
        <strain evidence="3">ATCC 64411 / 73-15</strain>
    </source>
</reference>
<evidence type="ECO:0000313" key="4">
    <source>
        <dbReference type="Proteomes" id="UP000011715"/>
    </source>
</evidence>
<name>A0A0C4DU49_MAGP6</name>
<reference evidence="2" key="1">
    <citation type="submission" date="2010-05" db="EMBL/GenBank/DDBJ databases">
        <title>The Genome Sequence of Magnaporthe poae strain ATCC 64411.</title>
        <authorList>
            <consortium name="The Broad Institute Genome Sequencing Platform"/>
            <consortium name="Broad Institute Genome Sequencing Center for Infectious Disease"/>
            <person name="Ma L.-J."/>
            <person name="Dead R."/>
            <person name="Young S."/>
            <person name="Zeng Q."/>
            <person name="Koehrsen M."/>
            <person name="Alvarado L."/>
            <person name="Berlin A."/>
            <person name="Chapman S.B."/>
            <person name="Chen Z."/>
            <person name="Freedman E."/>
            <person name="Gellesch M."/>
            <person name="Goldberg J."/>
            <person name="Griggs A."/>
            <person name="Gujja S."/>
            <person name="Heilman E.R."/>
            <person name="Heiman D."/>
            <person name="Hepburn T."/>
            <person name="Howarth C."/>
            <person name="Jen D."/>
            <person name="Larson L."/>
            <person name="Mehta T."/>
            <person name="Neiman D."/>
            <person name="Pearson M."/>
            <person name="Roberts A."/>
            <person name="Saif S."/>
            <person name="Shea T."/>
            <person name="Shenoy N."/>
            <person name="Sisk P."/>
            <person name="Stolte C."/>
            <person name="Sykes S."/>
            <person name="Walk T."/>
            <person name="White J."/>
            <person name="Yandava C."/>
            <person name="Haas B."/>
            <person name="Nusbaum C."/>
            <person name="Birren B."/>
        </authorList>
    </citation>
    <scope>NUCLEOTIDE SEQUENCE</scope>
    <source>
        <strain evidence="2">ATCC 64411</strain>
    </source>
</reference>
<evidence type="ECO:0000256" key="1">
    <source>
        <dbReference type="SAM" id="MobiDB-lite"/>
    </source>
</evidence>
<feature type="compositionally biased region" description="Basic residues" evidence="1">
    <location>
        <begin position="34"/>
        <end position="53"/>
    </location>
</feature>
<dbReference type="EMBL" id="ADBL01000830">
    <property type="status" value="NOT_ANNOTATED_CDS"/>
    <property type="molecule type" value="Genomic_DNA"/>
</dbReference>
<reference evidence="4" key="2">
    <citation type="submission" date="2010-05" db="EMBL/GenBank/DDBJ databases">
        <title>The genome sequence of Magnaporthe poae strain ATCC 64411.</title>
        <authorList>
            <person name="Ma L.-J."/>
            <person name="Dead R."/>
            <person name="Young S."/>
            <person name="Zeng Q."/>
            <person name="Koehrsen M."/>
            <person name="Alvarado L."/>
            <person name="Berlin A."/>
            <person name="Chapman S.B."/>
            <person name="Chen Z."/>
            <person name="Freedman E."/>
            <person name="Gellesch M."/>
            <person name="Goldberg J."/>
            <person name="Griggs A."/>
            <person name="Gujja S."/>
            <person name="Heilman E.R."/>
            <person name="Heiman D."/>
            <person name="Hepburn T."/>
            <person name="Howarth C."/>
            <person name="Jen D."/>
            <person name="Larson L."/>
            <person name="Mehta T."/>
            <person name="Neiman D."/>
            <person name="Pearson M."/>
            <person name="Roberts A."/>
            <person name="Saif S."/>
            <person name="Shea T."/>
            <person name="Shenoy N."/>
            <person name="Sisk P."/>
            <person name="Stolte C."/>
            <person name="Sykes S."/>
            <person name="Walk T."/>
            <person name="White J."/>
            <person name="Yandava C."/>
            <person name="Haas B."/>
            <person name="Nusbaum C."/>
            <person name="Birren B."/>
        </authorList>
    </citation>
    <scope>NUCLEOTIDE SEQUENCE [LARGE SCALE GENOMIC DNA]</scope>
    <source>
        <strain evidence="4">ATCC 64411 / 73-15</strain>
    </source>
</reference>
<proteinExistence type="predicted"/>
<dbReference type="AlphaFoldDB" id="A0A0C4DU49"/>